<feature type="chain" id="PRO_5040166040" description="Serine aminopeptidase S33 domain-containing protein" evidence="1">
    <location>
        <begin position="24"/>
        <end position="404"/>
    </location>
</feature>
<protein>
    <recommendedName>
        <fullName evidence="2">Serine aminopeptidase S33 domain-containing protein</fullName>
    </recommendedName>
</protein>
<accession>A0A9P7AVD5</accession>
<name>A0A9P7AVD5_9HELO</name>
<dbReference type="Proteomes" id="UP000785200">
    <property type="component" value="Unassembled WGS sequence"/>
</dbReference>
<gene>
    <name evidence="3" type="ORF">D0Z07_6799</name>
</gene>
<feature type="domain" description="Serine aminopeptidase S33" evidence="2">
    <location>
        <begin position="141"/>
        <end position="229"/>
    </location>
</feature>
<sequence length="404" mass="43155">MHFSGSFLKAVSLTAILLPFSICSPATELVAKRQPTCKDVVIPISVSAKTITLAPTTTYLQAVNLVTNTVSALVELLFGTLVQRTYNIAGTYCEPANYVASRTNTIQFLIHGATVNARYYWSGDGPIGAGFDGTSYSWIDYASQQGYPTFAMDRIGSGLSTHPDPILVVQIPTQAQIAHGLITLMKSGASPFPRAFKKVIVVGHSMGSVITQSLSVSYPQDAEAVILTGYSRYIVNIVAGIFTTAVLLPADISLPSEYADLPVGYLVPNSFSGILYLFWYDPHANGTYYDPAFASSDYGKRQCITVGEGATAAVAAATSAMTGNVLVVTGEQDTLFCGQEALPINGPGQCVGGSLNYLAGTGSLYPQADYSYFSVPNAGHLWQYHFAAQEGFAYVHNWLASRGY</sequence>
<dbReference type="PANTHER" id="PTHR43689">
    <property type="entry name" value="HYDROLASE"/>
    <property type="match status" value="1"/>
</dbReference>
<reference evidence="3" key="1">
    <citation type="submission" date="2019-07" db="EMBL/GenBank/DDBJ databases">
        <title>Hyphodiscus hymeniophilus genome sequencing and assembly.</title>
        <authorList>
            <person name="Kramer G."/>
            <person name="Nodwell J."/>
        </authorList>
    </citation>
    <scope>NUCLEOTIDE SEQUENCE</scope>
    <source>
        <strain evidence="3">ATCC 34498</strain>
    </source>
</reference>
<dbReference type="Gene3D" id="3.40.50.1820">
    <property type="entry name" value="alpha/beta hydrolase"/>
    <property type="match status" value="1"/>
</dbReference>
<evidence type="ECO:0000259" key="2">
    <source>
        <dbReference type="Pfam" id="PF12146"/>
    </source>
</evidence>
<evidence type="ECO:0000313" key="4">
    <source>
        <dbReference type="Proteomes" id="UP000785200"/>
    </source>
</evidence>
<evidence type="ECO:0000313" key="3">
    <source>
        <dbReference type="EMBL" id="KAG0647593.1"/>
    </source>
</evidence>
<evidence type="ECO:0000256" key="1">
    <source>
        <dbReference type="SAM" id="SignalP"/>
    </source>
</evidence>
<keyword evidence="4" id="KW-1185">Reference proteome</keyword>
<keyword evidence="1" id="KW-0732">Signal</keyword>
<dbReference type="Pfam" id="PF12146">
    <property type="entry name" value="Hydrolase_4"/>
    <property type="match status" value="1"/>
</dbReference>
<dbReference type="InterPro" id="IPR022742">
    <property type="entry name" value="Hydrolase_4"/>
</dbReference>
<proteinExistence type="predicted"/>
<dbReference type="PANTHER" id="PTHR43689:SF8">
    <property type="entry name" value="ALPHA_BETA-HYDROLASES SUPERFAMILY PROTEIN"/>
    <property type="match status" value="1"/>
</dbReference>
<dbReference type="EMBL" id="VNKQ01000012">
    <property type="protein sequence ID" value="KAG0647593.1"/>
    <property type="molecule type" value="Genomic_DNA"/>
</dbReference>
<feature type="signal peptide" evidence="1">
    <location>
        <begin position="1"/>
        <end position="23"/>
    </location>
</feature>
<dbReference type="AlphaFoldDB" id="A0A9P7AVD5"/>
<dbReference type="InterPro" id="IPR029058">
    <property type="entry name" value="AB_hydrolase_fold"/>
</dbReference>
<dbReference type="SUPFAM" id="SSF53474">
    <property type="entry name" value="alpha/beta-Hydrolases"/>
    <property type="match status" value="1"/>
</dbReference>
<dbReference type="OrthoDB" id="190201at2759"/>
<organism evidence="3 4">
    <name type="scientific">Hyphodiscus hymeniophilus</name>
    <dbReference type="NCBI Taxonomy" id="353542"/>
    <lineage>
        <taxon>Eukaryota</taxon>
        <taxon>Fungi</taxon>
        <taxon>Dikarya</taxon>
        <taxon>Ascomycota</taxon>
        <taxon>Pezizomycotina</taxon>
        <taxon>Leotiomycetes</taxon>
        <taxon>Helotiales</taxon>
        <taxon>Hyphodiscaceae</taxon>
        <taxon>Hyphodiscus</taxon>
    </lineage>
</organism>
<comment type="caution">
    <text evidence="3">The sequence shown here is derived from an EMBL/GenBank/DDBJ whole genome shotgun (WGS) entry which is preliminary data.</text>
</comment>